<dbReference type="SUPFAM" id="SSF53756">
    <property type="entry name" value="UDP-Glycosyltransferase/glycogen phosphorylase"/>
    <property type="match status" value="1"/>
</dbReference>
<dbReference type="GO" id="GO:0080044">
    <property type="term" value="F:quercetin 7-O-glucosyltransferase activity"/>
    <property type="evidence" value="ECO:0007669"/>
    <property type="project" value="TreeGrafter"/>
</dbReference>
<dbReference type="InterPro" id="IPR035595">
    <property type="entry name" value="UDP_glycos_trans_CS"/>
</dbReference>
<dbReference type="GO" id="GO:0080043">
    <property type="term" value="F:quercetin 3-O-glucosyltransferase activity"/>
    <property type="evidence" value="ECO:0007669"/>
    <property type="project" value="TreeGrafter"/>
</dbReference>
<dbReference type="FunFam" id="3.40.50.2000:FF:000040">
    <property type="entry name" value="UDP-glycosyltransferase 76C1"/>
    <property type="match status" value="1"/>
</dbReference>
<dbReference type="PANTHER" id="PTHR11926">
    <property type="entry name" value="GLUCOSYL/GLUCURONOSYL TRANSFERASES"/>
    <property type="match status" value="1"/>
</dbReference>
<protein>
    <recommendedName>
        <fullName evidence="6">Glycosyltransferase</fullName>
    </recommendedName>
</protein>
<evidence type="ECO:0000256" key="1">
    <source>
        <dbReference type="ARBA" id="ARBA00009995"/>
    </source>
</evidence>
<comment type="caution">
    <text evidence="4">The sequence shown here is derived from an EMBL/GenBank/DDBJ whole genome shotgun (WGS) entry which is preliminary data.</text>
</comment>
<evidence type="ECO:0000256" key="2">
    <source>
        <dbReference type="ARBA" id="ARBA00022679"/>
    </source>
</evidence>
<gene>
    <name evidence="4" type="ORF">OSB04_028309</name>
</gene>
<dbReference type="Pfam" id="PF00201">
    <property type="entry name" value="UDPGT"/>
    <property type="match status" value="1"/>
</dbReference>
<evidence type="ECO:0000313" key="5">
    <source>
        <dbReference type="Proteomes" id="UP001172457"/>
    </source>
</evidence>
<dbReference type="PANTHER" id="PTHR11926:SF1426">
    <property type="entry name" value="UDP-GLYCOSYLTRANSFERASE SUPERFAMILY PROTEIN-RELATED"/>
    <property type="match status" value="1"/>
</dbReference>
<dbReference type="InterPro" id="IPR002213">
    <property type="entry name" value="UDP_glucos_trans"/>
</dbReference>
<keyword evidence="3" id="KW-0328">Glycosyltransferase</keyword>
<keyword evidence="5" id="KW-1185">Reference proteome</keyword>
<evidence type="ECO:0000313" key="4">
    <source>
        <dbReference type="EMBL" id="KAJ9541803.1"/>
    </source>
</evidence>
<evidence type="ECO:0000256" key="3">
    <source>
        <dbReference type="RuleBase" id="RU003718"/>
    </source>
</evidence>
<dbReference type="PROSITE" id="PS00375">
    <property type="entry name" value="UDPGT"/>
    <property type="match status" value="1"/>
</dbReference>
<reference evidence="4" key="1">
    <citation type="submission" date="2023-03" db="EMBL/GenBank/DDBJ databases">
        <title>Chromosome-scale reference genome and RAD-based genetic map of yellow starthistle (Centaurea solstitialis) reveal putative structural variation and QTLs associated with invader traits.</title>
        <authorList>
            <person name="Reatini B."/>
            <person name="Cang F.A."/>
            <person name="Jiang Q."/>
            <person name="Mckibben M.T.W."/>
            <person name="Barker M.S."/>
            <person name="Rieseberg L.H."/>
            <person name="Dlugosch K.M."/>
        </authorList>
    </citation>
    <scope>NUCLEOTIDE SEQUENCE</scope>
    <source>
        <strain evidence="4">CAN-66</strain>
        <tissue evidence="4">Leaf</tissue>
    </source>
</reference>
<dbReference type="Gene3D" id="3.40.50.2000">
    <property type="entry name" value="Glycogen Phosphorylase B"/>
    <property type="match status" value="2"/>
</dbReference>
<sequence length="382" mass="42687">MAIADADTSVFIKYLNDSCEDPFRNCVADQLLDDHEAVACLITDAGFYFTQAVADALNVPRLVLQTNSLACVATSDAIFTSSPQKNYFNFPKEDYEIPVTECPLMKVKDIVKITSNPQGMADFVTNMHKQMKASSGIIWNTFKELEESALKIISQDFAVPIFTLGPFHKYFSAFSSSLIQQDRTILSWLDTQAPKSVIYASFGSVASITKSEFQEVAHGLANTGLPFLWVVQPGIVRGLEWFDLFSEKFLEGVHDKGRIVKWCPQQEVLSHPAVGCFLTHCGWNSALESMCEGVPMVCLPCFVDQPINARYVCDVWKIGVLLEDGFERVGIERVIKRVMVDEEGEEIRKRICSLKDEVNLSIEEGGSSHQSLKSLVDYILSF</sequence>
<keyword evidence="2 3" id="KW-0808">Transferase</keyword>
<dbReference type="EMBL" id="JARYMX010000007">
    <property type="protein sequence ID" value="KAJ9541803.1"/>
    <property type="molecule type" value="Genomic_DNA"/>
</dbReference>
<evidence type="ECO:0008006" key="6">
    <source>
        <dbReference type="Google" id="ProtNLM"/>
    </source>
</evidence>
<dbReference type="CDD" id="cd03784">
    <property type="entry name" value="GT1_Gtf-like"/>
    <property type="match status" value="1"/>
</dbReference>
<name>A0AA38SMW2_9ASTR</name>
<proteinExistence type="inferred from homology"/>
<dbReference type="Proteomes" id="UP001172457">
    <property type="component" value="Chromosome 7"/>
</dbReference>
<accession>A0AA38SMW2</accession>
<comment type="similarity">
    <text evidence="1 3">Belongs to the UDP-glycosyltransferase family.</text>
</comment>
<dbReference type="AlphaFoldDB" id="A0AA38SMW2"/>
<organism evidence="4 5">
    <name type="scientific">Centaurea solstitialis</name>
    <name type="common">yellow star-thistle</name>
    <dbReference type="NCBI Taxonomy" id="347529"/>
    <lineage>
        <taxon>Eukaryota</taxon>
        <taxon>Viridiplantae</taxon>
        <taxon>Streptophyta</taxon>
        <taxon>Embryophyta</taxon>
        <taxon>Tracheophyta</taxon>
        <taxon>Spermatophyta</taxon>
        <taxon>Magnoliopsida</taxon>
        <taxon>eudicotyledons</taxon>
        <taxon>Gunneridae</taxon>
        <taxon>Pentapetalae</taxon>
        <taxon>asterids</taxon>
        <taxon>campanulids</taxon>
        <taxon>Asterales</taxon>
        <taxon>Asteraceae</taxon>
        <taxon>Carduoideae</taxon>
        <taxon>Cardueae</taxon>
        <taxon>Centaureinae</taxon>
        <taxon>Centaurea</taxon>
    </lineage>
</organism>